<feature type="compositionally biased region" description="Basic and acidic residues" evidence="2">
    <location>
        <begin position="98"/>
        <end position="108"/>
    </location>
</feature>
<feature type="region of interest" description="Disordered" evidence="2">
    <location>
        <begin position="204"/>
        <end position="292"/>
    </location>
</feature>
<dbReference type="InterPro" id="IPR001878">
    <property type="entry name" value="Znf_CCHC"/>
</dbReference>
<evidence type="ECO:0000259" key="3">
    <source>
        <dbReference type="PROSITE" id="PS50158"/>
    </source>
</evidence>
<feature type="compositionally biased region" description="Acidic residues" evidence="2">
    <location>
        <begin position="377"/>
        <end position="390"/>
    </location>
</feature>
<dbReference type="OrthoDB" id="1914176at2759"/>
<feature type="compositionally biased region" description="Polar residues" evidence="2">
    <location>
        <begin position="56"/>
        <end position="81"/>
    </location>
</feature>
<protein>
    <recommendedName>
        <fullName evidence="3">CCHC-type domain-containing protein</fullName>
    </recommendedName>
</protein>
<dbReference type="GO" id="GO:0008270">
    <property type="term" value="F:zinc ion binding"/>
    <property type="evidence" value="ECO:0007669"/>
    <property type="project" value="UniProtKB-KW"/>
</dbReference>
<dbReference type="Gene3D" id="4.10.60.10">
    <property type="entry name" value="Zinc finger, CCHC-type"/>
    <property type="match status" value="1"/>
</dbReference>
<feature type="compositionally biased region" description="Basic residues" evidence="2">
    <location>
        <begin position="279"/>
        <end position="289"/>
    </location>
</feature>
<dbReference type="PROSITE" id="PS50158">
    <property type="entry name" value="ZF_CCHC"/>
    <property type="match status" value="1"/>
</dbReference>
<feature type="compositionally biased region" description="Basic and acidic residues" evidence="2">
    <location>
        <begin position="119"/>
        <end position="142"/>
    </location>
</feature>
<feature type="region of interest" description="Disordered" evidence="2">
    <location>
        <begin position="1"/>
        <end position="142"/>
    </location>
</feature>
<reference evidence="4 5" key="1">
    <citation type="journal article" date="2018" name="Cell">
        <title>The Chara Genome: Secondary Complexity and Implications for Plant Terrestrialization.</title>
        <authorList>
            <person name="Nishiyama T."/>
            <person name="Sakayama H."/>
            <person name="Vries J.D."/>
            <person name="Buschmann H."/>
            <person name="Saint-Marcoux D."/>
            <person name="Ullrich K.K."/>
            <person name="Haas F.B."/>
            <person name="Vanderstraeten L."/>
            <person name="Becker D."/>
            <person name="Lang D."/>
            <person name="Vosolsobe S."/>
            <person name="Rombauts S."/>
            <person name="Wilhelmsson P.K.I."/>
            <person name="Janitza P."/>
            <person name="Kern R."/>
            <person name="Heyl A."/>
            <person name="Rumpler F."/>
            <person name="Villalobos L.I.A.C."/>
            <person name="Clay J.M."/>
            <person name="Skokan R."/>
            <person name="Toyoda A."/>
            <person name="Suzuki Y."/>
            <person name="Kagoshima H."/>
            <person name="Schijlen E."/>
            <person name="Tajeshwar N."/>
            <person name="Catarino B."/>
            <person name="Hetherington A.J."/>
            <person name="Saltykova A."/>
            <person name="Bonnot C."/>
            <person name="Breuninger H."/>
            <person name="Symeonidi A."/>
            <person name="Radhakrishnan G.V."/>
            <person name="Van Nieuwerburgh F."/>
            <person name="Deforce D."/>
            <person name="Chang C."/>
            <person name="Karol K.G."/>
            <person name="Hedrich R."/>
            <person name="Ulvskov P."/>
            <person name="Glockner G."/>
            <person name="Delwiche C.F."/>
            <person name="Petrasek J."/>
            <person name="Van de Peer Y."/>
            <person name="Friml J."/>
            <person name="Beilby M."/>
            <person name="Dolan L."/>
            <person name="Kohara Y."/>
            <person name="Sugano S."/>
            <person name="Fujiyama A."/>
            <person name="Delaux P.-M."/>
            <person name="Quint M."/>
            <person name="TheiBen G."/>
            <person name="Hagemann M."/>
            <person name="Harholt J."/>
            <person name="Dunand C."/>
            <person name="Zachgo S."/>
            <person name="Langdale J."/>
            <person name="Maumus F."/>
            <person name="Straeten D.V.D."/>
            <person name="Gould S.B."/>
            <person name="Rensing S.A."/>
        </authorList>
    </citation>
    <scope>NUCLEOTIDE SEQUENCE [LARGE SCALE GENOMIC DNA]</scope>
    <source>
        <strain evidence="4 5">S276</strain>
    </source>
</reference>
<evidence type="ECO:0000313" key="5">
    <source>
        <dbReference type="Proteomes" id="UP000265515"/>
    </source>
</evidence>
<keyword evidence="5" id="KW-1185">Reference proteome</keyword>
<sequence>MGDRRDYDRRRTRSGSEERVNSRGSDRQYDRGGERFYRRSPPRCFSCGERGHYANQCRNNRPATESRPSTSHDVQRGGSTSPRREGTKNASGSSSQDSDLRQQLEELTKSLAGMSEFVQSEKLKKAEEEKAKKEVEEEEQRLAAEKLEQQRKERRRMEKIRKENERLAEIGKKVELQIAIKTSEFFDRVEASLGPALTLARKAKGKKQVVHVFDPEPSSGKDSDSSATKEIRAKTGRLAINEKWKRGPEPEFEDSPPMLTPGKRTPGIPKEKATTGGTRRSRSKAKVKTKLSPYVEKLKKTPGQPSTVAKLRFHNQAMEELRGMDAQELQAICKSEGLAYNDKIDAIFDIASYRTRKAFREVEPVDLFGQMSRNEDDSTSLEDEDQDQDA</sequence>
<organism evidence="4 5">
    <name type="scientific">Chara braunii</name>
    <name type="common">Braun's stonewort</name>
    <dbReference type="NCBI Taxonomy" id="69332"/>
    <lineage>
        <taxon>Eukaryota</taxon>
        <taxon>Viridiplantae</taxon>
        <taxon>Streptophyta</taxon>
        <taxon>Charophyceae</taxon>
        <taxon>Charales</taxon>
        <taxon>Characeae</taxon>
        <taxon>Chara</taxon>
    </lineage>
</organism>
<feature type="region of interest" description="Disordered" evidence="2">
    <location>
        <begin position="368"/>
        <end position="390"/>
    </location>
</feature>
<dbReference type="Pfam" id="PF00098">
    <property type="entry name" value="zf-CCHC"/>
    <property type="match status" value="1"/>
</dbReference>
<dbReference type="Proteomes" id="UP000265515">
    <property type="component" value="Unassembled WGS sequence"/>
</dbReference>
<dbReference type="GO" id="GO:0003676">
    <property type="term" value="F:nucleic acid binding"/>
    <property type="evidence" value="ECO:0007669"/>
    <property type="project" value="InterPro"/>
</dbReference>
<gene>
    <name evidence="4" type="ORF">CBR_g38500</name>
</gene>
<dbReference type="SUPFAM" id="SSF57756">
    <property type="entry name" value="Retrovirus zinc finger-like domains"/>
    <property type="match status" value="1"/>
</dbReference>
<keyword evidence="1" id="KW-0863">Zinc-finger</keyword>
<feature type="compositionally biased region" description="Basic and acidic residues" evidence="2">
    <location>
        <begin position="1"/>
        <end position="37"/>
    </location>
</feature>
<keyword evidence="1" id="KW-0862">Zinc</keyword>
<keyword evidence="1" id="KW-0479">Metal-binding</keyword>
<evidence type="ECO:0000256" key="1">
    <source>
        <dbReference type="PROSITE-ProRule" id="PRU00047"/>
    </source>
</evidence>
<evidence type="ECO:0000313" key="4">
    <source>
        <dbReference type="EMBL" id="GBG59476.1"/>
    </source>
</evidence>
<dbReference type="EMBL" id="BFEA01000004">
    <property type="protein sequence ID" value="GBG59476.1"/>
    <property type="molecule type" value="Genomic_DNA"/>
</dbReference>
<comment type="caution">
    <text evidence="4">The sequence shown here is derived from an EMBL/GenBank/DDBJ whole genome shotgun (WGS) entry which is preliminary data.</text>
</comment>
<feature type="domain" description="CCHC-type" evidence="3">
    <location>
        <begin position="43"/>
        <end position="59"/>
    </location>
</feature>
<evidence type="ECO:0000256" key="2">
    <source>
        <dbReference type="SAM" id="MobiDB-lite"/>
    </source>
</evidence>
<proteinExistence type="predicted"/>
<dbReference type="AlphaFoldDB" id="A0A388JNS9"/>
<feature type="compositionally biased region" description="Basic and acidic residues" evidence="2">
    <location>
        <begin position="219"/>
        <end position="233"/>
    </location>
</feature>
<dbReference type="Gramene" id="GBG59476">
    <property type="protein sequence ID" value="GBG59476"/>
    <property type="gene ID" value="CBR_g38500"/>
</dbReference>
<dbReference type="SMART" id="SM00343">
    <property type="entry name" value="ZnF_C2HC"/>
    <property type="match status" value="1"/>
</dbReference>
<dbReference type="InterPro" id="IPR036875">
    <property type="entry name" value="Znf_CCHC_sf"/>
</dbReference>
<name>A0A388JNS9_CHABU</name>
<accession>A0A388JNS9</accession>
<feature type="compositionally biased region" description="Basic and acidic residues" evidence="2">
    <location>
        <begin position="240"/>
        <end position="249"/>
    </location>
</feature>